<evidence type="ECO:0000313" key="5">
    <source>
        <dbReference type="EMBL" id="MFI7442680.1"/>
    </source>
</evidence>
<accession>A0ABW8A7C3</accession>
<dbReference type="GO" id="GO:0016301">
    <property type="term" value="F:kinase activity"/>
    <property type="evidence" value="ECO:0007669"/>
    <property type="project" value="UniProtKB-KW"/>
</dbReference>
<proteinExistence type="inferred from homology"/>
<comment type="caution">
    <text evidence="5">The sequence shown here is derived from an EMBL/GenBank/DDBJ whole genome shotgun (WGS) entry which is preliminary data.</text>
</comment>
<dbReference type="Proteomes" id="UP001612928">
    <property type="component" value="Unassembled WGS sequence"/>
</dbReference>
<protein>
    <submittedName>
        <fullName evidence="5">Sugar kinase</fullName>
    </submittedName>
</protein>
<evidence type="ECO:0000259" key="4">
    <source>
        <dbReference type="Pfam" id="PF00294"/>
    </source>
</evidence>
<dbReference type="CDD" id="cd01166">
    <property type="entry name" value="KdgK"/>
    <property type="match status" value="1"/>
</dbReference>
<dbReference type="InterPro" id="IPR011611">
    <property type="entry name" value="PfkB_dom"/>
</dbReference>
<keyword evidence="3 5" id="KW-0418">Kinase</keyword>
<evidence type="ECO:0000256" key="1">
    <source>
        <dbReference type="ARBA" id="ARBA00010688"/>
    </source>
</evidence>
<organism evidence="5 6">
    <name type="scientific">Nonomuraea indica</name>
    <dbReference type="NCBI Taxonomy" id="1581193"/>
    <lineage>
        <taxon>Bacteria</taxon>
        <taxon>Bacillati</taxon>
        <taxon>Actinomycetota</taxon>
        <taxon>Actinomycetes</taxon>
        <taxon>Streptosporangiales</taxon>
        <taxon>Streptosporangiaceae</taxon>
        <taxon>Nonomuraea</taxon>
    </lineage>
</organism>
<dbReference type="SUPFAM" id="SSF53613">
    <property type="entry name" value="Ribokinase-like"/>
    <property type="match status" value="1"/>
</dbReference>
<comment type="similarity">
    <text evidence="1">Belongs to the carbohydrate kinase PfkB family.</text>
</comment>
<dbReference type="Pfam" id="PF00294">
    <property type="entry name" value="PfkB"/>
    <property type="match status" value="1"/>
</dbReference>
<dbReference type="PANTHER" id="PTHR43320:SF2">
    <property type="entry name" value="2-DEHYDRO-3-DEOXYGLUCONOKINASE_2-DEHYDRO-3-DEOXYGALACTONOKINASE"/>
    <property type="match status" value="1"/>
</dbReference>
<dbReference type="Gene3D" id="3.40.1190.20">
    <property type="match status" value="1"/>
</dbReference>
<evidence type="ECO:0000256" key="2">
    <source>
        <dbReference type="ARBA" id="ARBA00022679"/>
    </source>
</evidence>
<evidence type="ECO:0000256" key="3">
    <source>
        <dbReference type="ARBA" id="ARBA00022777"/>
    </source>
</evidence>
<dbReference type="RefSeq" id="WP_397022622.1">
    <property type="nucleotide sequence ID" value="NZ_JBITMB010000005.1"/>
</dbReference>
<reference evidence="5 6" key="1">
    <citation type="submission" date="2024-10" db="EMBL/GenBank/DDBJ databases">
        <title>The Natural Products Discovery Center: Release of the First 8490 Sequenced Strains for Exploring Actinobacteria Biosynthetic Diversity.</title>
        <authorList>
            <person name="Kalkreuter E."/>
            <person name="Kautsar S.A."/>
            <person name="Yang D."/>
            <person name="Bader C.D."/>
            <person name="Teijaro C.N."/>
            <person name="Fluegel L."/>
            <person name="Davis C.M."/>
            <person name="Simpson J.R."/>
            <person name="Lauterbach L."/>
            <person name="Steele A.D."/>
            <person name="Gui C."/>
            <person name="Meng S."/>
            <person name="Li G."/>
            <person name="Viehrig K."/>
            <person name="Ye F."/>
            <person name="Su P."/>
            <person name="Kiefer A.F."/>
            <person name="Nichols A."/>
            <person name="Cepeda A.J."/>
            <person name="Yan W."/>
            <person name="Fan B."/>
            <person name="Jiang Y."/>
            <person name="Adhikari A."/>
            <person name="Zheng C.-J."/>
            <person name="Schuster L."/>
            <person name="Cowan T.M."/>
            <person name="Smanski M.J."/>
            <person name="Chevrette M.G."/>
            <person name="De Carvalho L.P.S."/>
            <person name="Shen B."/>
        </authorList>
    </citation>
    <scope>NUCLEOTIDE SEQUENCE [LARGE SCALE GENOMIC DNA]</scope>
    <source>
        <strain evidence="5 6">NPDC049503</strain>
    </source>
</reference>
<dbReference type="EMBL" id="JBITMB010000005">
    <property type="protein sequence ID" value="MFI7442680.1"/>
    <property type="molecule type" value="Genomic_DNA"/>
</dbReference>
<feature type="domain" description="Carbohydrate kinase PfkB" evidence="4">
    <location>
        <begin position="11"/>
        <end position="317"/>
    </location>
</feature>
<evidence type="ECO:0000313" key="6">
    <source>
        <dbReference type="Proteomes" id="UP001612928"/>
    </source>
</evidence>
<name>A0ABW8A7C3_9ACTN</name>
<keyword evidence="6" id="KW-1185">Reference proteome</keyword>
<dbReference type="PANTHER" id="PTHR43320">
    <property type="entry name" value="SUGAR KINASE"/>
    <property type="match status" value="1"/>
</dbReference>
<keyword evidence="2" id="KW-0808">Transferase</keyword>
<dbReference type="InterPro" id="IPR052700">
    <property type="entry name" value="Carb_kinase_PfkB-like"/>
</dbReference>
<gene>
    <name evidence="5" type="ORF">ACIBP5_22150</name>
</gene>
<sequence length="341" mass="34645">MTGWKENTTGSVVALGETMAVLTPVAAGRPAPGNPLRAGIGGAESNVVAAATRLGAAGTWIGRVGDDDLGRLVVRELRAEGIKVLAEVDPHAPTGLMLKELRVGRPRRVRYYRTGSAGSRLSPADADRAAQAIAEADVLHLTGITAALGPGPRAALDRAIRIARAGGTKVSFDVNHRRTLWPDAEAAPVLRRLASAADVVFAGLDEAELILGRPAATDRPVTEAGGELAALLAALGPATAVVKLGALGAVAAHDGSLTYAPGHPVTVVDAVGAGDAFAGGYLTALLGGSPSEACLRTGNALGAAVTATEGDWEGLPTRAELTDMPAEDLGARFRGADHVMR</sequence>
<dbReference type="InterPro" id="IPR029056">
    <property type="entry name" value="Ribokinase-like"/>
</dbReference>